<dbReference type="PANTHER" id="PTHR30413:SF8">
    <property type="entry name" value="TRANSPORT PERMEASE PROTEIN"/>
    <property type="match status" value="1"/>
</dbReference>
<keyword evidence="7 9" id="KW-1133">Transmembrane helix</keyword>
<evidence type="ECO:0000256" key="9">
    <source>
        <dbReference type="RuleBase" id="RU361157"/>
    </source>
</evidence>
<dbReference type="Pfam" id="PF01061">
    <property type="entry name" value="ABC2_membrane"/>
    <property type="match status" value="1"/>
</dbReference>
<dbReference type="EMBL" id="FTPD01000067">
    <property type="protein sequence ID" value="SIT59154.1"/>
    <property type="molecule type" value="Genomic_DNA"/>
</dbReference>
<sequence>MLLVRRDLVTKYAQTMLGPLWFVIQPIVMAIVLSVAINGGAGVTTEGVPPFLFNLCSLAPWFYFSQTFGSVGATFVNNADLFQKVYFPRSSVPLAVGLSNLVALAIQTSLFLIVLVAYHVSGVWTSHSWRIVLIPVLFIELVVFTLGAGLCVASLAARYRDLVHAMQYLLLIAMFASLVFVPLSNLPTHLRWLPWFNPLAVIIESMRSLALNTSGVTAIQSVVSVAISGGLFLVGLLAFERASRTAVDLA</sequence>
<evidence type="ECO:0000256" key="3">
    <source>
        <dbReference type="ARBA" id="ARBA00022448"/>
    </source>
</evidence>
<name>A0A1R3VH06_9HYPH</name>
<dbReference type="RefSeq" id="WP_077382510.1">
    <property type="nucleotide sequence ID" value="NZ_FTPD01000067.1"/>
</dbReference>
<accession>A0A1R3VH06</accession>
<dbReference type="InterPro" id="IPR047817">
    <property type="entry name" value="ABC2_TM_bact-type"/>
</dbReference>
<dbReference type="GO" id="GO:0140359">
    <property type="term" value="F:ABC-type transporter activity"/>
    <property type="evidence" value="ECO:0007669"/>
    <property type="project" value="InterPro"/>
</dbReference>
<reference evidence="12" key="1">
    <citation type="submission" date="2017-01" db="EMBL/GenBank/DDBJ databases">
        <authorList>
            <person name="Brunel B."/>
        </authorList>
    </citation>
    <scope>NUCLEOTIDE SEQUENCE [LARGE SCALE GENOMIC DNA]</scope>
</reference>
<dbReference type="STRING" id="1631249.BQ8794_70084"/>
<dbReference type="AlphaFoldDB" id="A0A1R3VH06"/>
<dbReference type="PROSITE" id="PS51012">
    <property type="entry name" value="ABC_TM2"/>
    <property type="match status" value="1"/>
</dbReference>
<comment type="subcellular location">
    <subcellularLocation>
        <location evidence="1 9">Cell inner membrane</location>
        <topology evidence="1 9">Multi-pass membrane protein</topology>
    </subcellularLocation>
</comment>
<evidence type="ECO:0000256" key="1">
    <source>
        <dbReference type="ARBA" id="ARBA00004429"/>
    </source>
</evidence>
<dbReference type="GO" id="GO:0015920">
    <property type="term" value="P:lipopolysaccharide transport"/>
    <property type="evidence" value="ECO:0007669"/>
    <property type="project" value="TreeGrafter"/>
</dbReference>
<keyword evidence="8 9" id="KW-0472">Membrane</keyword>
<keyword evidence="12" id="KW-1185">Reference proteome</keyword>
<organism evidence="11 12">
    <name type="scientific">Mesorhizobium prunaredense</name>
    <dbReference type="NCBI Taxonomy" id="1631249"/>
    <lineage>
        <taxon>Bacteria</taxon>
        <taxon>Pseudomonadati</taxon>
        <taxon>Pseudomonadota</taxon>
        <taxon>Alphaproteobacteria</taxon>
        <taxon>Hyphomicrobiales</taxon>
        <taxon>Phyllobacteriaceae</taxon>
        <taxon>Mesorhizobium</taxon>
    </lineage>
</organism>
<keyword evidence="3 9" id="KW-0813">Transport</keyword>
<feature type="transmembrane region" description="Helical" evidence="9">
    <location>
        <begin position="20"/>
        <end position="41"/>
    </location>
</feature>
<dbReference type="PANTHER" id="PTHR30413">
    <property type="entry name" value="INNER MEMBRANE TRANSPORT PERMEASE"/>
    <property type="match status" value="1"/>
</dbReference>
<dbReference type="GO" id="GO:0005886">
    <property type="term" value="C:plasma membrane"/>
    <property type="evidence" value="ECO:0007669"/>
    <property type="project" value="UniProtKB-SubCell"/>
</dbReference>
<feature type="domain" description="ABC transmembrane type-2" evidence="10">
    <location>
        <begin position="17"/>
        <end position="242"/>
    </location>
</feature>
<evidence type="ECO:0000313" key="11">
    <source>
        <dbReference type="EMBL" id="SIT59154.1"/>
    </source>
</evidence>
<evidence type="ECO:0000256" key="2">
    <source>
        <dbReference type="ARBA" id="ARBA00007783"/>
    </source>
</evidence>
<keyword evidence="5" id="KW-0997">Cell inner membrane</keyword>
<evidence type="ECO:0000259" key="10">
    <source>
        <dbReference type="PROSITE" id="PS51012"/>
    </source>
</evidence>
<evidence type="ECO:0000256" key="7">
    <source>
        <dbReference type="ARBA" id="ARBA00022989"/>
    </source>
</evidence>
<feature type="transmembrane region" description="Helical" evidence="9">
    <location>
        <begin position="132"/>
        <end position="156"/>
    </location>
</feature>
<protein>
    <recommendedName>
        <fullName evidence="9">Transport permease protein</fullName>
    </recommendedName>
</protein>
<keyword evidence="6 9" id="KW-0812">Transmembrane</keyword>
<dbReference type="Proteomes" id="UP000188388">
    <property type="component" value="Unassembled WGS sequence"/>
</dbReference>
<evidence type="ECO:0000256" key="6">
    <source>
        <dbReference type="ARBA" id="ARBA00022692"/>
    </source>
</evidence>
<evidence type="ECO:0000256" key="5">
    <source>
        <dbReference type="ARBA" id="ARBA00022519"/>
    </source>
</evidence>
<gene>
    <name evidence="11" type="ORF">BQ8794_70084</name>
</gene>
<evidence type="ECO:0000313" key="12">
    <source>
        <dbReference type="Proteomes" id="UP000188388"/>
    </source>
</evidence>
<feature type="transmembrane region" description="Helical" evidence="9">
    <location>
        <begin position="218"/>
        <end position="239"/>
    </location>
</feature>
<proteinExistence type="inferred from homology"/>
<feature type="transmembrane region" description="Helical" evidence="9">
    <location>
        <begin position="168"/>
        <end position="186"/>
    </location>
</feature>
<feature type="transmembrane region" description="Helical" evidence="9">
    <location>
        <begin position="61"/>
        <end position="82"/>
    </location>
</feature>
<dbReference type="InterPro" id="IPR013525">
    <property type="entry name" value="ABC2_TM"/>
</dbReference>
<feature type="transmembrane region" description="Helical" evidence="9">
    <location>
        <begin position="94"/>
        <end position="120"/>
    </location>
</feature>
<evidence type="ECO:0000256" key="8">
    <source>
        <dbReference type="ARBA" id="ARBA00023136"/>
    </source>
</evidence>
<evidence type="ECO:0000256" key="4">
    <source>
        <dbReference type="ARBA" id="ARBA00022475"/>
    </source>
</evidence>
<keyword evidence="4 9" id="KW-1003">Cell membrane</keyword>
<comment type="similarity">
    <text evidence="2 9">Belongs to the ABC-2 integral membrane protein family.</text>
</comment>